<dbReference type="AlphaFoldDB" id="A0AAV8Z512"/>
<evidence type="ECO:0000256" key="5">
    <source>
        <dbReference type="ARBA" id="ARBA00022692"/>
    </source>
</evidence>
<accession>A0AAV8Z512</accession>
<dbReference type="GO" id="GO:0005044">
    <property type="term" value="F:scavenger receptor activity"/>
    <property type="evidence" value="ECO:0007669"/>
    <property type="project" value="TreeGrafter"/>
</dbReference>
<dbReference type="PANTHER" id="PTHR11923:SF109">
    <property type="entry name" value="SENSORY NEURON MEMBRANE PROTEIN 2"/>
    <property type="match status" value="1"/>
</dbReference>
<keyword evidence="15" id="KW-1185">Reference proteome</keyword>
<evidence type="ECO:0000256" key="7">
    <source>
        <dbReference type="ARBA" id="ARBA00022989"/>
    </source>
</evidence>
<dbReference type="GO" id="GO:0007608">
    <property type="term" value="P:sensory perception of smell"/>
    <property type="evidence" value="ECO:0007669"/>
    <property type="project" value="UniProtKB-KW"/>
</dbReference>
<dbReference type="GO" id="GO:0005737">
    <property type="term" value="C:cytoplasm"/>
    <property type="evidence" value="ECO:0007669"/>
    <property type="project" value="TreeGrafter"/>
</dbReference>
<evidence type="ECO:0000256" key="6">
    <source>
        <dbReference type="ARBA" id="ARBA00022725"/>
    </source>
</evidence>
<keyword evidence="3" id="KW-1003">Cell membrane</keyword>
<evidence type="ECO:0000313" key="15">
    <source>
        <dbReference type="Proteomes" id="UP001162162"/>
    </source>
</evidence>
<reference evidence="14" key="1">
    <citation type="journal article" date="2023" name="Insect Mol. Biol.">
        <title>Genome sequencing provides insights into the evolution of gene families encoding plant cell wall-degrading enzymes in longhorned beetles.</title>
        <authorList>
            <person name="Shin N.R."/>
            <person name="Okamura Y."/>
            <person name="Kirsch R."/>
            <person name="Pauchet Y."/>
        </authorList>
    </citation>
    <scope>NUCLEOTIDE SEQUENCE</scope>
    <source>
        <strain evidence="14">AMC_N1</strain>
    </source>
</reference>
<evidence type="ECO:0000256" key="9">
    <source>
        <dbReference type="ARBA" id="ARBA00023157"/>
    </source>
</evidence>
<sequence length="107" mass="12246">MPIKAWPIKAWFIKISGYPLKLAQRVQFNMFIRPLEGVASMENVSKSLVPVIWVEESTVLGDEYTDLLKNKLFRSLKIVNIIKWVVIGIGVTALIVSFFLFVYIMSP</sequence>
<evidence type="ECO:0000256" key="2">
    <source>
        <dbReference type="ARBA" id="ARBA00010532"/>
    </source>
</evidence>
<keyword evidence="10" id="KW-0675">Receptor</keyword>
<comment type="caution">
    <text evidence="14">The sequence shown here is derived from an EMBL/GenBank/DDBJ whole genome shotgun (WGS) entry which is preliminary data.</text>
</comment>
<keyword evidence="6" id="KW-0552">Olfaction</keyword>
<keyword evidence="9" id="KW-1015">Disulfide bond</keyword>
<organism evidence="14 15">
    <name type="scientific">Aromia moschata</name>
    <dbReference type="NCBI Taxonomy" id="1265417"/>
    <lineage>
        <taxon>Eukaryota</taxon>
        <taxon>Metazoa</taxon>
        <taxon>Ecdysozoa</taxon>
        <taxon>Arthropoda</taxon>
        <taxon>Hexapoda</taxon>
        <taxon>Insecta</taxon>
        <taxon>Pterygota</taxon>
        <taxon>Neoptera</taxon>
        <taxon>Endopterygota</taxon>
        <taxon>Coleoptera</taxon>
        <taxon>Polyphaga</taxon>
        <taxon>Cucujiformia</taxon>
        <taxon>Chrysomeloidea</taxon>
        <taxon>Cerambycidae</taxon>
        <taxon>Cerambycinae</taxon>
        <taxon>Callichromatini</taxon>
        <taxon>Aromia</taxon>
    </lineage>
</organism>
<gene>
    <name evidence="14" type="ORF">NQ318_021986</name>
</gene>
<evidence type="ECO:0000256" key="1">
    <source>
        <dbReference type="ARBA" id="ARBA00004236"/>
    </source>
</evidence>
<evidence type="ECO:0000313" key="14">
    <source>
        <dbReference type="EMBL" id="KAJ8959300.1"/>
    </source>
</evidence>
<evidence type="ECO:0000256" key="13">
    <source>
        <dbReference type="SAM" id="Phobius"/>
    </source>
</evidence>
<proteinExistence type="inferred from homology"/>
<evidence type="ECO:0000256" key="10">
    <source>
        <dbReference type="ARBA" id="ARBA00023170"/>
    </source>
</evidence>
<feature type="transmembrane region" description="Helical" evidence="13">
    <location>
        <begin position="81"/>
        <end position="104"/>
    </location>
</feature>
<evidence type="ECO:0000256" key="12">
    <source>
        <dbReference type="ARBA" id="ARBA00040645"/>
    </source>
</evidence>
<dbReference type="Proteomes" id="UP001162162">
    <property type="component" value="Unassembled WGS sequence"/>
</dbReference>
<evidence type="ECO:0000256" key="3">
    <source>
        <dbReference type="ARBA" id="ARBA00022475"/>
    </source>
</evidence>
<name>A0AAV8Z512_9CUCU</name>
<keyword evidence="11" id="KW-0325">Glycoprotein</keyword>
<comment type="similarity">
    <text evidence="2">Belongs to the CD36 family.</text>
</comment>
<dbReference type="Pfam" id="PF01130">
    <property type="entry name" value="CD36"/>
    <property type="match status" value="1"/>
</dbReference>
<keyword evidence="8 13" id="KW-0472">Membrane</keyword>
<evidence type="ECO:0000256" key="4">
    <source>
        <dbReference type="ARBA" id="ARBA00022606"/>
    </source>
</evidence>
<comment type="subcellular location">
    <subcellularLocation>
        <location evidence="1">Cell membrane</location>
    </subcellularLocation>
</comment>
<dbReference type="InterPro" id="IPR002159">
    <property type="entry name" value="CD36_fam"/>
</dbReference>
<evidence type="ECO:0000256" key="11">
    <source>
        <dbReference type="ARBA" id="ARBA00023180"/>
    </source>
</evidence>
<dbReference type="GO" id="GO:0005886">
    <property type="term" value="C:plasma membrane"/>
    <property type="evidence" value="ECO:0007669"/>
    <property type="project" value="UniProtKB-SubCell"/>
</dbReference>
<dbReference type="PANTHER" id="PTHR11923">
    <property type="entry name" value="SCAVENGER RECEPTOR CLASS B TYPE-1 SR-B1"/>
    <property type="match status" value="1"/>
</dbReference>
<keyword evidence="5 13" id="KW-0812">Transmembrane</keyword>
<dbReference type="EMBL" id="JAPWTK010000013">
    <property type="protein sequence ID" value="KAJ8959300.1"/>
    <property type="molecule type" value="Genomic_DNA"/>
</dbReference>
<keyword evidence="7 13" id="KW-1133">Transmembrane helix</keyword>
<keyword evidence="4" id="KW-0716">Sensory transduction</keyword>
<protein>
    <recommendedName>
        <fullName evidence="12">Sensory neuron membrane protein 2</fullName>
    </recommendedName>
</protein>
<evidence type="ECO:0000256" key="8">
    <source>
        <dbReference type="ARBA" id="ARBA00023136"/>
    </source>
</evidence>